<evidence type="ECO:0000313" key="2">
    <source>
        <dbReference type="Proteomes" id="UP000070344"/>
    </source>
</evidence>
<keyword evidence="2" id="KW-1185">Reference proteome</keyword>
<reference evidence="1 2" key="1">
    <citation type="journal article" date="2016" name="Sci. Rep.">
        <title>Metabolic traits of an uncultured archaeal lineage -MSBL1- from brine pools of the Red Sea.</title>
        <authorList>
            <person name="Mwirichia R."/>
            <person name="Alam I."/>
            <person name="Rashid M."/>
            <person name="Vinu M."/>
            <person name="Ba-Alawi W."/>
            <person name="Anthony Kamau A."/>
            <person name="Kamanda Ngugi D."/>
            <person name="Goker M."/>
            <person name="Klenk H.P."/>
            <person name="Bajic V."/>
            <person name="Stingl U."/>
        </authorList>
    </citation>
    <scope>NUCLEOTIDE SEQUENCE [LARGE SCALE GENOMIC DNA]</scope>
    <source>
        <strain evidence="1">SCGC-AAA259O05</strain>
    </source>
</reference>
<dbReference type="EMBL" id="LHXV01000087">
    <property type="protein sequence ID" value="KXA99459.1"/>
    <property type="molecule type" value="Genomic_DNA"/>
</dbReference>
<organism evidence="1 2">
    <name type="scientific">candidate division MSBL1 archaeon SCGC-AAA259O05</name>
    <dbReference type="NCBI Taxonomy" id="1698271"/>
    <lineage>
        <taxon>Archaea</taxon>
        <taxon>Methanobacteriati</taxon>
        <taxon>Methanobacteriota</taxon>
        <taxon>candidate division MSBL1</taxon>
    </lineage>
</organism>
<sequence>MVKKEILAGISTITATLLLASLTVAPAIAQGQDQGADKAKPKTESLEFVPVYYNMYKIDSTEIVAGKEGKVWSGPDTEGKYYDTSELKITPNGETMHNVLEFFEYSYNFIKGHPFKPYVLTHDSKGLYRAKGELLYYEWKDDGKRRTVVNTEIKLESKGEGYLWMVQRADYYSIGEGKPEYLGSYGYIVWNTDRYGTGLENLPEEAMTHFESMVEAGPANPDGQ</sequence>
<comment type="caution">
    <text evidence="1">The sequence shown here is derived from an EMBL/GenBank/DDBJ whole genome shotgun (WGS) entry which is preliminary data.</text>
</comment>
<gene>
    <name evidence="1" type="ORF">AKJ41_05385</name>
</gene>
<name>A0A133UZ50_9EURY</name>
<proteinExistence type="predicted"/>
<accession>A0A133UZ50</accession>
<protein>
    <submittedName>
        <fullName evidence="1">Uncharacterized protein</fullName>
    </submittedName>
</protein>
<evidence type="ECO:0000313" key="1">
    <source>
        <dbReference type="EMBL" id="KXA99459.1"/>
    </source>
</evidence>
<dbReference type="Proteomes" id="UP000070344">
    <property type="component" value="Unassembled WGS sequence"/>
</dbReference>
<dbReference type="AlphaFoldDB" id="A0A133UZ50"/>